<proteinExistence type="predicted"/>
<dbReference type="OrthoDB" id="4493164at2"/>
<evidence type="ECO:0000256" key="2">
    <source>
        <dbReference type="SAM" id="Phobius"/>
    </source>
</evidence>
<evidence type="ECO:0000256" key="1">
    <source>
        <dbReference type="SAM" id="MobiDB-lite"/>
    </source>
</evidence>
<feature type="compositionally biased region" description="Low complexity" evidence="1">
    <location>
        <begin position="554"/>
        <end position="576"/>
    </location>
</feature>
<feature type="transmembrane region" description="Helical" evidence="2">
    <location>
        <begin position="388"/>
        <end position="411"/>
    </location>
</feature>
<feature type="compositionally biased region" description="Polar residues" evidence="1">
    <location>
        <begin position="579"/>
        <end position="594"/>
    </location>
</feature>
<dbReference type="AlphaFoldDB" id="A0A0Q2RA07"/>
<evidence type="ECO:0000313" key="4">
    <source>
        <dbReference type="Proteomes" id="UP000051677"/>
    </source>
</evidence>
<keyword evidence="2" id="KW-0472">Membrane</keyword>
<organism evidence="3 4">
    <name type="scientific">Mycobacterium gordonae</name>
    <dbReference type="NCBI Taxonomy" id="1778"/>
    <lineage>
        <taxon>Bacteria</taxon>
        <taxon>Bacillati</taxon>
        <taxon>Actinomycetota</taxon>
        <taxon>Actinomycetes</taxon>
        <taxon>Mycobacteriales</taxon>
        <taxon>Mycobacteriaceae</taxon>
        <taxon>Mycobacterium</taxon>
    </lineage>
</organism>
<sequence length="666" mass="70581">MTPTRRAPLAHRITEYLAYQLATRPRLRRIATLWLTSHLLMTWALVSAPQAAASTLTGALNWTGVTDSHGVPVGNYYLSVVTTSEAISKAGPELTADPASWTRWLANAVTTGLTHEIIVEIIQSEAALYIFMVATSLWLLRFAMSNTWIYWLATWFRPLFEVLRSLLTELWVFPLCMLAGLAVGAYHVLWHGRKGYGAGITLSAFVIGILGMVLTRDPLSDLSHDNGLLGQARALGFKVAQAVANNGPISGGGTNAQLQHLTGLIADATLRTPLQLMNFGTTVDDIGGCGNAYTAAILGGKPDGPAHAMGSCGAQQALAFAQHLNGANLALGVFYLLLGAVFTFFVLYATYSYVMVCCAAFINALIALVAAAPAMIHGQPRKRALRRLSLFFKHALLVFVYTTYISVAAVIVLKMAARGGYADQVGMSHPLARLIMIGLISAVAIGGLWWLKRELGDHTRDITYLVNDLNRTARRGYEQGRDRLQQSRTLALGLAGAPPTHTGGTTSAKGGGHAPDDPPLTGPPVPGRPPGGRAPSSGKRTPPPATQSDRAARGHTATAQAGATAVLAPEAAAAAAVTSRVTQGRQRGNGQRSATAEAPGSNHRPGRTAGNGQPDSQRHRDNRAAPTTERPVAGRARTGTGPAPRPADGVARAYLPFENPPVQGRE</sequence>
<feature type="transmembrane region" description="Helical" evidence="2">
    <location>
        <begin position="126"/>
        <end position="149"/>
    </location>
</feature>
<dbReference type="EMBL" id="LKTM01000006">
    <property type="protein sequence ID" value="KQH80838.1"/>
    <property type="molecule type" value="Genomic_DNA"/>
</dbReference>
<feature type="transmembrane region" description="Helical" evidence="2">
    <location>
        <begin position="170"/>
        <end position="189"/>
    </location>
</feature>
<keyword evidence="2" id="KW-1133">Transmembrane helix</keyword>
<feature type="transmembrane region" description="Helical" evidence="2">
    <location>
        <begin position="431"/>
        <end position="451"/>
    </location>
</feature>
<feature type="compositionally biased region" description="Low complexity" evidence="1">
    <location>
        <begin position="494"/>
        <end position="506"/>
    </location>
</feature>
<dbReference type="Proteomes" id="UP000051677">
    <property type="component" value="Unassembled WGS sequence"/>
</dbReference>
<feature type="region of interest" description="Disordered" evidence="1">
    <location>
        <begin position="494"/>
        <end position="666"/>
    </location>
</feature>
<feature type="transmembrane region" description="Helical" evidence="2">
    <location>
        <begin position="329"/>
        <end position="347"/>
    </location>
</feature>
<reference evidence="3 4" key="1">
    <citation type="submission" date="2015-10" db="EMBL/GenBank/DDBJ databases">
        <title>Mycobacterium gordonae draft genome assembly.</title>
        <authorList>
            <person name="Ustinova V."/>
            <person name="Smirnova T."/>
            <person name="Blagodatskikh K."/>
            <person name="Varlamov D."/>
            <person name="Larionova E."/>
            <person name="Chernousova L."/>
        </authorList>
    </citation>
    <scope>NUCLEOTIDE SEQUENCE [LARGE SCALE GENOMIC DNA]</scope>
    <source>
        <strain evidence="3 4">CTRI 14-8773</strain>
    </source>
</reference>
<gene>
    <name evidence="3" type="ORF">AO501_26060</name>
</gene>
<comment type="caution">
    <text evidence="3">The sequence shown here is derived from an EMBL/GenBank/DDBJ whole genome shotgun (WGS) entry which is preliminary data.</text>
</comment>
<name>A0A0Q2RA07_MYCGO</name>
<feature type="transmembrane region" description="Helical" evidence="2">
    <location>
        <begin position="353"/>
        <end position="376"/>
    </location>
</feature>
<keyword evidence="2" id="KW-0812">Transmembrane</keyword>
<protein>
    <submittedName>
        <fullName evidence="3">Uncharacterized protein</fullName>
    </submittedName>
</protein>
<feature type="transmembrane region" description="Helical" evidence="2">
    <location>
        <begin position="195"/>
        <end position="214"/>
    </location>
</feature>
<feature type="compositionally biased region" description="Pro residues" evidence="1">
    <location>
        <begin position="517"/>
        <end position="529"/>
    </location>
</feature>
<evidence type="ECO:0000313" key="3">
    <source>
        <dbReference type="EMBL" id="KQH80838.1"/>
    </source>
</evidence>
<dbReference type="RefSeq" id="WP_055576314.1">
    <property type="nucleotide sequence ID" value="NZ_LKTM01000006.1"/>
</dbReference>
<accession>A0A0Q2RA07</accession>